<dbReference type="RefSeq" id="WP_078813777.1">
    <property type="nucleotide sequence ID" value="NZ_FUYE01000007.1"/>
</dbReference>
<proteinExistence type="predicted"/>
<feature type="region of interest" description="Disordered" evidence="1">
    <location>
        <begin position="242"/>
        <end position="296"/>
    </location>
</feature>
<dbReference type="PRINTS" id="PR00313">
    <property type="entry name" value="CABNDNGRPT"/>
</dbReference>
<dbReference type="SUPFAM" id="SSF51120">
    <property type="entry name" value="beta-Roll"/>
    <property type="match status" value="1"/>
</dbReference>
<reference evidence="4" key="1">
    <citation type="submission" date="2017-02" db="EMBL/GenBank/DDBJ databases">
        <authorList>
            <person name="Varghese N."/>
            <person name="Submissions S."/>
        </authorList>
    </citation>
    <scope>NUCLEOTIDE SEQUENCE [LARGE SCALE GENOMIC DNA]</scope>
    <source>
        <strain evidence="4">ATCC 700200</strain>
    </source>
</reference>
<feature type="region of interest" description="Disordered" evidence="1">
    <location>
        <begin position="49"/>
        <end position="84"/>
    </location>
</feature>
<protein>
    <recommendedName>
        <fullName evidence="5">Hemolysin-type calcium-binding repeat-containing protein</fullName>
    </recommendedName>
</protein>
<keyword evidence="4" id="KW-1185">Reference proteome</keyword>
<evidence type="ECO:0000256" key="1">
    <source>
        <dbReference type="SAM" id="MobiDB-lite"/>
    </source>
</evidence>
<feature type="region of interest" description="Disordered" evidence="1">
    <location>
        <begin position="313"/>
        <end position="339"/>
    </location>
</feature>
<dbReference type="OrthoDB" id="4323817at2"/>
<evidence type="ECO:0000313" key="3">
    <source>
        <dbReference type="EMBL" id="SKA97267.1"/>
    </source>
</evidence>
<feature type="signal peptide" evidence="2">
    <location>
        <begin position="1"/>
        <end position="19"/>
    </location>
</feature>
<feature type="compositionally biased region" description="Acidic residues" evidence="1">
    <location>
        <begin position="242"/>
        <end position="253"/>
    </location>
</feature>
<feature type="compositionally biased region" description="Basic and acidic residues" evidence="1">
    <location>
        <begin position="329"/>
        <end position="339"/>
    </location>
</feature>
<dbReference type="AlphaFoldDB" id="A0A1T4Y628"/>
<name>A0A1T4Y628_9BACT</name>
<organism evidence="3 4">
    <name type="scientific">Prosthecobacter debontii</name>
    <dbReference type="NCBI Taxonomy" id="48467"/>
    <lineage>
        <taxon>Bacteria</taxon>
        <taxon>Pseudomonadati</taxon>
        <taxon>Verrucomicrobiota</taxon>
        <taxon>Verrucomicrobiia</taxon>
        <taxon>Verrucomicrobiales</taxon>
        <taxon>Verrucomicrobiaceae</taxon>
        <taxon>Prosthecobacter</taxon>
    </lineage>
</organism>
<feature type="chain" id="PRO_5012233678" description="Hemolysin-type calcium-binding repeat-containing protein" evidence="2">
    <location>
        <begin position="20"/>
        <end position="339"/>
    </location>
</feature>
<gene>
    <name evidence="3" type="ORF">SAMN02745166_02585</name>
</gene>
<dbReference type="STRING" id="48467.SAMN02745166_02585"/>
<evidence type="ECO:0000256" key="2">
    <source>
        <dbReference type="SAM" id="SignalP"/>
    </source>
</evidence>
<evidence type="ECO:0008006" key="5">
    <source>
        <dbReference type="Google" id="ProtNLM"/>
    </source>
</evidence>
<accession>A0A1T4Y628</accession>
<keyword evidence="2" id="KW-0732">Signal</keyword>
<dbReference type="EMBL" id="FUYE01000007">
    <property type="protein sequence ID" value="SKA97267.1"/>
    <property type="molecule type" value="Genomic_DNA"/>
</dbReference>
<evidence type="ECO:0000313" key="4">
    <source>
        <dbReference type="Proteomes" id="UP000190774"/>
    </source>
</evidence>
<sequence length="339" mass="36063">MKTTSSLLLALTLLNTAQAGLITDPLSVTTEGYPLILQGLITDPLSALDPQFQVPPSTRQEGFRPAAATGEPQEPRQTENGGHAVQVPVDYRSDSGMLPLNVDEMGEPVGYRRLDDGFIPSIVENGYRDTRFPNDQAQIVIKAEFPDYLPLDERLPIELDENGVPVTRDFANGTDVLDWIVGLIGDLSTDSTLRLSDLMMNPEVHAALHAPGPQGDELRGYVDWLIMTGLVIGFDGMDGSDDLYGDQGDDELADQAGDQSTEHIILGGPGGDTLQPYNPSVILGGPGGDTLQPDHSSIILGGPGGDTLQPYNPSIILGGPGGDTLAGDSQDHNPDVFND</sequence>
<dbReference type="InterPro" id="IPR011049">
    <property type="entry name" value="Serralysin-like_metalloprot_C"/>
</dbReference>
<dbReference type="Proteomes" id="UP000190774">
    <property type="component" value="Unassembled WGS sequence"/>
</dbReference>